<keyword evidence="3" id="KW-1185">Reference proteome</keyword>
<dbReference type="InterPro" id="IPR002937">
    <property type="entry name" value="Amino_oxidase"/>
</dbReference>
<protein>
    <recommendedName>
        <fullName evidence="1">Amine oxidase domain-containing protein</fullName>
    </recommendedName>
</protein>
<organism evidence="2 3">
    <name type="scientific">Neonectria magnoliae</name>
    <dbReference type="NCBI Taxonomy" id="2732573"/>
    <lineage>
        <taxon>Eukaryota</taxon>
        <taxon>Fungi</taxon>
        <taxon>Dikarya</taxon>
        <taxon>Ascomycota</taxon>
        <taxon>Pezizomycotina</taxon>
        <taxon>Sordariomycetes</taxon>
        <taxon>Hypocreomycetidae</taxon>
        <taxon>Hypocreales</taxon>
        <taxon>Nectriaceae</taxon>
        <taxon>Neonectria</taxon>
    </lineage>
</organism>
<dbReference type="Gene3D" id="3.50.50.60">
    <property type="entry name" value="FAD/NAD(P)-binding domain"/>
    <property type="match status" value="1"/>
</dbReference>
<dbReference type="SUPFAM" id="SSF51905">
    <property type="entry name" value="FAD/NAD(P)-binding domain"/>
    <property type="match status" value="1"/>
</dbReference>
<name>A0ABR1IDJ3_9HYPO</name>
<evidence type="ECO:0000313" key="3">
    <source>
        <dbReference type="Proteomes" id="UP001498421"/>
    </source>
</evidence>
<dbReference type="InterPro" id="IPR036188">
    <property type="entry name" value="FAD/NAD-bd_sf"/>
</dbReference>
<gene>
    <name evidence="2" type="ORF">QQZ08_001851</name>
</gene>
<evidence type="ECO:0000313" key="2">
    <source>
        <dbReference type="EMBL" id="KAK7431633.1"/>
    </source>
</evidence>
<evidence type="ECO:0000259" key="1">
    <source>
        <dbReference type="Pfam" id="PF01593"/>
    </source>
</evidence>
<accession>A0ABR1IDJ3</accession>
<proteinExistence type="predicted"/>
<sequence length="136" mass="15326">MSSKVQVTKRLARRGRKTFADIADPLGPWFDGVAYLKKNQSDERFVAASKNKKFGILGGEISGLIAGLMLDSVGVHNWKIFEYSDCIGGRIMTVYLNNTLPEDQYHELGPMRFPDILNEMNAGNDSLQVKFLNWIQ</sequence>
<dbReference type="EMBL" id="JAZAVK010000010">
    <property type="protein sequence ID" value="KAK7431633.1"/>
    <property type="molecule type" value="Genomic_DNA"/>
</dbReference>
<dbReference type="Gene3D" id="3.90.660.10">
    <property type="match status" value="1"/>
</dbReference>
<dbReference type="Pfam" id="PF01593">
    <property type="entry name" value="Amino_oxidase"/>
    <property type="match status" value="1"/>
</dbReference>
<reference evidence="2 3" key="1">
    <citation type="journal article" date="2025" name="Microbiol. Resour. Announc.">
        <title>Draft genome sequences for Neonectria magnoliae and Neonectria punicea, canker pathogens of Liriodendron tulipifera and Acer saccharum in West Virginia.</title>
        <authorList>
            <person name="Petronek H.M."/>
            <person name="Kasson M.T."/>
            <person name="Metheny A.M."/>
            <person name="Stauder C.M."/>
            <person name="Lovett B."/>
            <person name="Lynch S.C."/>
            <person name="Garnas J.R."/>
            <person name="Kasson L.R."/>
            <person name="Stajich J.E."/>
        </authorList>
    </citation>
    <scope>NUCLEOTIDE SEQUENCE [LARGE SCALE GENOMIC DNA]</scope>
    <source>
        <strain evidence="2 3">NRRL 64651</strain>
    </source>
</reference>
<comment type="caution">
    <text evidence="2">The sequence shown here is derived from an EMBL/GenBank/DDBJ whole genome shotgun (WGS) entry which is preliminary data.</text>
</comment>
<dbReference type="Proteomes" id="UP001498421">
    <property type="component" value="Unassembled WGS sequence"/>
</dbReference>
<feature type="domain" description="Amine oxidase" evidence="1">
    <location>
        <begin position="61"/>
        <end position="117"/>
    </location>
</feature>